<evidence type="ECO:0000256" key="1">
    <source>
        <dbReference type="ARBA" id="ARBA00004413"/>
    </source>
</evidence>
<accession>A0A9Q0YJN8</accession>
<dbReference type="OrthoDB" id="5869902at2759"/>
<dbReference type="PANTHER" id="PTHR21630">
    <property type="entry name" value="VEPH-A/MELTED"/>
    <property type="match status" value="1"/>
</dbReference>
<comment type="caution">
    <text evidence="7">The sequence shown here is derived from an EMBL/GenBank/DDBJ whole genome shotgun (WGS) entry which is preliminary data.</text>
</comment>
<comment type="similarity">
    <text evidence="2">Belongs to the MELT/VEPH family.</text>
</comment>
<feature type="compositionally biased region" description="Low complexity" evidence="5">
    <location>
        <begin position="380"/>
        <end position="405"/>
    </location>
</feature>
<reference evidence="7" key="1">
    <citation type="submission" date="2021-10" db="EMBL/GenBank/DDBJ databases">
        <title>Tropical sea cucumber genome reveals ecological adaptation and Cuvierian tubules defense mechanism.</title>
        <authorList>
            <person name="Chen T."/>
        </authorList>
    </citation>
    <scope>NUCLEOTIDE SEQUENCE</scope>
    <source>
        <strain evidence="7">Nanhai2018</strain>
        <tissue evidence="7">Muscle</tissue>
    </source>
</reference>
<dbReference type="Gene3D" id="1.25.10.10">
    <property type="entry name" value="Leucine-rich Repeat Variant"/>
    <property type="match status" value="1"/>
</dbReference>
<dbReference type="InterPro" id="IPR039888">
    <property type="entry name" value="Melted-like"/>
</dbReference>
<feature type="compositionally biased region" description="Polar residues" evidence="5">
    <location>
        <begin position="448"/>
        <end position="458"/>
    </location>
</feature>
<evidence type="ECO:0000256" key="2">
    <source>
        <dbReference type="ARBA" id="ARBA00010187"/>
    </source>
</evidence>
<dbReference type="InterPro" id="IPR016024">
    <property type="entry name" value="ARM-type_fold"/>
</dbReference>
<dbReference type="GO" id="GO:0009966">
    <property type="term" value="P:regulation of signal transduction"/>
    <property type="evidence" value="ECO:0007669"/>
    <property type="project" value="TreeGrafter"/>
</dbReference>
<dbReference type="GO" id="GO:0010314">
    <property type="term" value="F:phosphatidylinositol-5-phosphate binding"/>
    <property type="evidence" value="ECO:0007669"/>
    <property type="project" value="TreeGrafter"/>
</dbReference>
<keyword evidence="4" id="KW-0472">Membrane</keyword>
<feature type="domain" description="PH" evidence="6">
    <location>
        <begin position="778"/>
        <end position="877"/>
    </location>
</feature>
<dbReference type="SUPFAM" id="SSF48371">
    <property type="entry name" value="ARM repeat"/>
    <property type="match status" value="1"/>
</dbReference>
<evidence type="ECO:0000256" key="3">
    <source>
        <dbReference type="ARBA" id="ARBA00022475"/>
    </source>
</evidence>
<keyword evidence="8" id="KW-1185">Reference proteome</keyword>
<feature type="region of interest" description="Disordered" evidence="5">
    <location>
        <begin position="499"/>
        <end position="579"/>
    </location>
</feature>
<protein>
    <submittedName>
        <fullName evidence="7">Ventricular zone-expressed PH domain-containing protein-like 1</fullName>
    </submittedName>
</protein>
<dbReference type="PROSITE" id="PS50003">
    <property type="entry name" value="PH_DOMAIN"/>
    <property type="match status" value="1"/>
</dbReference>
<dbReference type="EMBL" id="JAIZAY010000021">
    <property type="protein sequence ID" value="KAJ8021507.1"/>
    <property type="molecule type" value="Genomic_DNA"/>
</dbReference>
<evidence type="ECO:0000313" key="8">
    <source>
        <dbReference type="Proteomes" id="UP001152320"/>
    </source>
</evidence>
<feature type="compositionally biased region" description="Polar residues" evidence="5">
    <location>
        <begin position="560"/>
        <end position="572"/>
    </location>
</feature>
<organism evidence="7 8">
    <name type="scientific">Holothuria leucospilota</name>
    <name type="common">Black long sea cucumber</name>
    <name type="synonym">Mertensiothuria leucospilota</name>
    <dbReference type="NCBI Taxonomy" id="206669"/>
    <lineage>
        <taxon>Eukaryota</taxon>
        <taxon>Metazoa</taxon>
        <taxon>Echinodermata</taxon>
        <taxon>Eleutherozoa</taxon>
        <taxon>Echinozoa</taxon>
        <taxon>Holothuroidea</taxon>
        <taxon>Aspidochirotacea</taxon>
        <taxon>Aspidochirotida</taxon>
        <taxon>Holothuriidae</taxon>
        <taxon>Holothuria</taxon>
    </lineage>
</organism>
<proteinExistence type="inferred from homology"/>
<feature type="compositionally biased region" description="Basic and acidic residues" evidence="5">
    <location>
        <begin position="438"/>
        <end position="447"/>
    </location>
</feature>
<feature type="region of interest" description="Disordered" evidence="5">
    <location>
        <begin position="380"/>
        <end position="461"/>
    </location>
</feature>
<comment type="subcellular location">
    <subcellularLocation>
        <location evidence="1">Cell membrane</location>
        <topology evidence="1">Peripheral membrane protein</topology>
        <orientation evidence="1">Cytoplasmic side</orientation>
    </subcellularLocation>
</comment>
<evidence type="ECO:0000256" key="4">
    <source>
        <dbReference type="ARBA" id="ARBA00023136"/>
    </source>
</evidence>
<dbReference type="Pfam" id="PF00169">
    <property type="entry name" value="PH"/>
    <property type="match status" value="1"/>
</dbReference>
<dbReference type="InterPro" id="IPR001849">
    <property type="entry name" value="PH_domain"/>
</dbReference>
<sequence length="888" mass="100130">MHELFAQVLSRRDLSRAGDLFSLPDSAIVNDLSEALYCIADITSSPDYVKNDNDQAVVEICITRITTAIRDTASLDLHVKALVNLWETCLHHNLKPGPIGEDPPHAKIASDIMSCLFMQSCSGGFIMQQILDVAVCFLHQGNREITRNVSSYLALAAIQNANLMALHSTSIIRSILKGNFTLCCVLPQIYPESPEAVHNHLSQLLTLLPDCDETEKGNLLELVTLISTENPQALNNHVALLIPELNNPSSSAEVVLAALVDIASHDPTPLDNCLPALEDAISRRPSLLSMAAKIFGAVGRLNEESARDCLSFLVHHLSQVDQTSLPAVLIEIKSIADQYEGLLANYLHLIHMQGQSESTATRMIVQQLLRDNSYSTSSIVSSLGSKQQSSSSISRISETENSSRISEPDSHFRQYKKRLPSRPHSEVPHQSTLPPDYRSSKPRDHPRSMTSPMSQRSVHSVDRHSFYKHEYEHELPPYREAPHGSLSVVYNAVHKDREVSRQELTSPVDISRNNSNGKLSRRSLASVHSANSAYLKEHSPPRYHHHPQQVRSRTEIPRYRTNQGKDSQSNISERNEPSVVLRNRSGPRILADARSLPSALRDQNRNSSLHQYLFRRQREMCNYVDSIKKRIPIPQDCTVAGGAGRRPIGRVDFFCCQKSLYCLYDKTPFVMDTKHLQPWIHLMFLHLQATSSSPVSLGDKEVQSLKKIWEEHKSAEGNMTFLKLITQNFPSQKVQQSLIQQLCNASYYDLFMYDSEIGAWSCFLCSNPSKMDALSADRPLIEGQLKEKKVRWKLFKRWRTQYFTLAGERLFPKGSDKSTLPIEISKVRSVKTVGRRRDRTIPKAFEIFTDDHKTYMFKANDGSNAEQWVQCLTLAMHKGKLATDGEKK</sequence>
<evidence type="ECO:0000259" key="6">
    <source>
        <dbReference type="PROSITE" id="PS50003"/>
    </source>
</evidence>
<evidence type="ECO:0000256" key="5">
    <source>
        <dbReference type="SAM" id="MobiDB-lite"/>
    </source>
</evidence>
<dbReference type="InterPro" id="IPR011989">
    <property type="entry name" value="ARM-like"/>
</dbReference>
<dbReference type="PANTHER" id="PTHR21630:SF10">
    <property type="entry name" value="VENTRICULAR ZONE-EXPRESSED PH DOMAIN-CONTAINING PROTEIN HOMOLOG 1"/>
    <property type="match status" value="1"/>
</dbReference>
<keyword evidence="3" id="KW-1003">Cell membrane</keyword>
<dbReference type="InterPro" id="IPR011993">
    <property type="entry name" value="PH-like_dom_sf"/>
</dbReference>
<dbReference type="GO" id="GO:0005886">
    <property type="term" value="C:plasma membrane"/>
    <property type="evidence" value="ECO:0007669"/>
    <property type="project" value="UniProtKB-SubCell"/>
</dbReference>
<dbReference type="SUPFAM" id="SSF50729">
    <property type="entry name" value="PH domain-like"/>
    <property type="match status" value="1"/>
</dbReference>
<evidence type="ECO:0000313" key="7">
    <source>
        <dbReference type="EMBL" id="KAJ8021507.1"/>
    </source>
</evidence>
<name>A0A9Q0YJN8_HOLLE</name>
<dbReference type="Proteomes" id="UP001152320">
    <property type="component" value="Chromosome 21"/>
</dbReference>
<gene>
    <name evidence="7" type="ORF">HOLleu_38739</name>
</gene>
<dbReference type="AlphaFoldDB" id="A0A9Q0YJN8"/>
<dbReference type="Gene3D" id="2.30.29.30">
    <property type="entry name" value="Pleckstrin-homology domain (PH domain)/Phosphotyrosine-binding domain (PTB)"/>
    <property type="match status" value="1"/>
</dbReference>
<dbReference type="SMART" id="SM00233">
    <property type="entry name" value="PH"/>
    <property type="match status" value="1"/>
</dbReference>